<sequence length="491" mass="53862">MGKYANIGAAVFAALGSFLFGYDAGVMTDVIASPHFLEFFDTTDTSSIIGAINSTFNGGAVFGALFGGVIMDKYGRKKTIACGAVIAVVGGILQSAAYHLAMMLIGRIIAGFAVGLLSMSIPVYQAEIAHPKIRGLIVGIAQQMIGVGFIVSTWVGYGSHHMPNSSFQWRFPLAFQVLPAALLALGMIWLPESPRHLIATDRLDEAKSILRKLHYDGSNDEWIDNEFSEIKMTIDAEKAITAPGWLIMFQVPEWRKRLTLATLVQVFTQFTGINVIGYYQTIMYKALGITGSRNLLVAGIYNCVGPLANLIFITFFIDRWGRKKPLLFGTIAIAIALICEAALNSQNEDASNRSISIASVFFIFSVTVIFSWSFGPISWTYMSEVLPYQIRGKGSAFATGIGNWLVATFWAQISPLALDKLGWKFYFLFVAFDLAVTIPVIFFFFKETKGLSLEEIDVMFGGRALGNLSDDMEKNRAHGAGVIQEERAEKN</sequence>
<feature type="transmembrane region" description="Helical" evidence="8">
    <location>
        <begin position="258"/>
        <end position="279"/>
    </location>
</feature>
<feature type="transmembrane region" description="Helical" evidence="8">
    <location>
        <begin position="395"/>
        <end position="413"/>
    </location>
</feature>
<dbReference type="PROSITE" id="PS50850">
    <property type="entry name" value="MFS"/>
    <property type="match status" value="1"/>
</dbReference>
<dbReference type="PROSITE" id="PS00217">
    <property type="entry name" value="SUGAR_TRANSPORT_2"/>
    <property type="match status" value="1"/>
</dbReference>
<feature type="domain" description="Major facilitator superfamily (MFS) profile" evidence="9">
    <location>
        <begin position="9"/>
        <end position="449"/>
    </location>
</feature>
<evidence type="ECO:0000313" key="11">
    <source>
        <dbReference type="Proteomes" id="UP001187682"/>
    </source>
</evidence>
<organism evidence="10 11">
    <name type="scientific">Cephalotrichum gorgonifer</name>
    <dbReference type="NCBI Taxonomy" id="2041049"/>
    <lineage>
        <taxon>Eukaryota</taxon>
        <taxon>Fungi</taxon>
        <taxon>Dikarya</taxon>
        <taxon>Ascomycota</taxon>
        <taxon>Pezizomycotina</taxon>
        <taxon>Sordariomycetes</taxon>
        <taxon>Hypocreomycetidae</taxon>
        <taxon>Microascales</taxon>
        <taxon>Microascaceae</taxon>
        <taxon>Cephalotrichum</taxon>
    </lineage>
</organism>
<evidence type="ECO:0000256" key="4">
    <source>
        <dbReference type="ARBA" id="ARBA00022692"/>
    </source>
</evidence>
<dbReference type="InterPro" id="IPR020846">
    <property type="entry name" value="MFS_dom"/>
</dbReference>
<feature type="transmembrane region" description="Helical" evidence="8">
    <location>
        <begin position="326"/>
        <end position="343"/>
    </location>
</feature>
<dbReference type="InterPro" id="IPR005828">
    <property type="entry name" value="MFS_sugar_transport-like"/>
</dbReference>
<evidence type="ECO:0000256" key="1">
    <source>
        <dbReference type="ARBA" id="ARBA00004141"/>
    </source>
</evidence>
<dbReference type="GO" id="GO:0005351">
    <property type="term" value="F:carbohydrate:proton symporter activity"/>
    <property type="evidence" value="ECO:0007669"/>
    <property type="project" value="TreeGrafter"/>
</dbReference>
<comment type="similarity">
    <text evidence="2 7">Belongs to the major facilitator superfamily. Sugar transporter (TC 2.A.1.1) family.</text>
</comment>
<proteinExistence type="inferred from homology"/>
<reference evidence="10" key="1">
    <citation type="submission" date="2018-03" db="EMBL/GenBank/DDBJ databases">
        <authorList>
            <person name="Guldener U."/>
        </authorList>
    </citation>
    <scope>NUCLEOTIDE SEQUENCE</scope>
</reference>
<evidence type="ECO:0000256" key="8">
    <source>
        <dbReference type="SAM" id="Phobius"/>
    </source>
</evidence>
<dbReference type="InterPro" id="IPR003663">
    <property type="entry name" value="Sugar/inositol_transpt"/>
</dbReference>
<dbReference type="PANTHER" id="PTHR48022:SF80">
    <property type="entry name" value="SUGAR TRANSPORTER, PUTATIVE (AFU_ORTHOLOGUE AFUA_3G12170)-RELATED"/>
    <property type="match status" value="1"/>
</dbReference>
<evidence type="ECO:0000256" key="3">
    <source>
        <dbReference type="ARBA" id="ARBA00022448"/>
    </source>
</evidence>
<feature type="transmembrane region" description="Helical" evidence="8">
    <location>
        <begin position="169"/>
        <end position="190"/>
    </location>
</feature>
<dbReference type="EMBL" id="ONZQ02000026">
    <property type="protein sequence ID" value="SPO07774.1"/>
    <property type="molecule type" value="Genomic_DNA"/>
</dbReference>
<feature type="transmembrane region" description="Helical" evidence="8">
    <location>
        <begin position="136"/>
        <end position="157"/>
    </location>
</feature>
<feature type="transmembrane region" description="Helical" evidence="8">
    <location>
        <begin position="425"/>
        <end position="445"/>
    </location>
</feature>
<evidence type="ECO:0000256" key="7">
    <source>
        <dbReference type="RuleBase" id="RU003346"/>
    </source>
</evidence>
<dbReference type="InterPro" id="IPR005829">
    <property type="entry name" value="Sugar_transporter_CS"/>
</dbReference>
<evidence type="ECO:0000256" key="2">
    <source>
        <dbReference type="ARBA" id="ARBA00010992"/>
    </source>
</evidence>
<dbReference type="SUPFAM" id="SSF103473">
    <property type="entry name" value="MFS general substrate transporter"/>
    <property type="match status" value="1"/>
</dbReference>
<feature type="transmembrane region" description="Helical" evidence="8">
    <location>
        <begin position="355"/>
        <end position="374"/>
    </location>
</feature>
<comment type="caution">
    <text evidence="10">The sequence shown here is derived from an EMBL/GenBank/DDBJ whole genome shotgun (WGS) entry which is preliminary data.</text>
</comment>
<keyword evidence="5 8" id="KW-1133">Transmembrane helix</keyword>
<dbReference type="Gene3D" id="1.20.1250.20">
    <property type="entry name" value="MFS general substrate transporter like domains"/>
    <property type="match status" value="1"/>
</dbReference>
<accession>A0AAE8N8T6</accession>
<dbReference type="InterPro" id="IPR036259">
    <property type="entry name" value="MFS_trans_sf"/>
</dbReference>
<keyword evidence="10" id="KW-0762">Sugar transport</keyword>
<evidence type="ECO:0000256" key="5">
    <source>
        <dbReference type="ARBA" id="ARBA00022989"/>
    </source>
</evidence>
<protein>
    <submittedName>
        <fullName evidence="10">Related to sugar transport protein STP1</fullName>
    </submittedName>
</protein>
<evidence type="ECO:0000259" key="9">
    <source>
        <dbReference type="PROSITE" id="PS50850"/>
    </source>
</evidence>
<dbReference type="AlphaFoldDB" id="A0AAE8N8T6"/>
<dbReference type="GO" id="GO:0016020">
    <property type="term" value="C:membrane"/>
    <property type="evidence" value="ECO:0007669"/>
    <property type="project" value="UniProtKB-SubCell"/>
</dbReference>
<feature type="transmembrane region" description="Helical" evidence="8">
    <location>
        <begin position="299"/>
        <end position="317"/>
    </location>
</feature>
<dbReference type="InterPro" id="IPR050360">
    <property type="entry name" value="MFS_Sugar_Transporters"/>
</dbReference>
<dbReference type="NCBIfam" id="TIGR00879">
    <property type="entry name" value="SP"/>
    <property type="match status" value="1"/>
</dbReference>
<feature type="transmembrane region" description="Helical" evidence="8">
    <location>
        <begin position="48"/>
        <end position="67"/>
    </location>
</feature>
<keyword evidence="4 8" id="KW-0812">Transmembrane</keyword>
<dbReference type="Pfam" id="PF00083">
    <property type="entry name" value="Sugar_tr"/>
    <property type="match status" value="1"/>
</dbReference>
<evidence type="ECO:0000256" key="6">
    <source>
        <dbReference type="ARBA" id="ARBA00023136"/>
    </source>
</evidence>
<dbReference type="PANTHER" id="PTHR48022">
    <property type="entry name" value="PLASTIDIC GLUCOSE TRANSPORTER 4"/>
    <property type="match status" value="1"/>
</dbReference>
<feature type="transmembrane region" description="Helical" evidence="8">
    <location>
        <begin position="104"/>
        <end position="124"/>
    </location>
</feature>
<name>A0AAE8N8T6_9PEZI</name>
<gene>
    <name evidence="10" type="ORF">DNG_10469</name>
</gene>
<evidence type="ECO:0000313" key="10">
    <source>
        <dbReference type="EMBL" id="SPO07774.1"/>
    </source>
</evidence>
<dbReference type="PROSITE" id="PS00216">
    <property type="entry name" value="SUGAR_TRANSPORT_1"/>
    <property type="match status" value="1"/>
</dbReference>
<dbReference type="PRINTS" id="PR00171">
    <property type="entry name" value="SUGRTRNSPORT"/>
</dbReference>
<keyword evidence="11" id="KW-1185">Reference proteome</keyword>
<keyword evidence="6 8" id="KW-0472">Membrane</keyword>
<dbReference type="Proteomes" id="UP001187682">
    <property type="component" value="Unassembled WGS sequence"/>
</dbReference>
<keyword evidence="3 7" id="KW-0813">Transport</keyword>
<dbReference type="FunFam" id="1.20.1250.20:FF:000090">
    <property type="entry name" value="MFS sugar transporter, putative"/>
    <property type="match status" value="1"/>
</dbReference>
<feature type="transmembrane region" description="Helical" evidence="8">
    <location>
        <begin position="79"/>
        <end position="98"/>
    </location>
</feature>
<comment type="subcellular location">
    <subcellularLocation>
        <location evidence="1">Membrane</location>
        <topology evidence="1">Multi-pass membrane protein</topology>
    </subcellularLocation>
</comment>